<dbReference type="GO" id="GO:0008270">
    <property type="term" value="F:zinc ion binding"/>
    <property type="evidence" value="ECO:0007669"/>
    <property type="project" value="UniProtKB-KW"/>
</dbReference>
<feature type="region of interest" description="Disordered" evidence="2">
    <location>
        <begin position="424"/>
        <end position="455"/>
    </location>
</feature>
<feature type="compositionally biased region" description="Basic and acidic residues" evidence="2">
    <location>
        <begin position="122"/>
        <end position="132"/>
    </location>
</feature>
<feature type="compositionally biased region" description="Basic and acidic residues" evidence="2">
    <location>
        <begin position="441"/>
        <end position="451"/>
    </location>
</feature>
<proteinExistence type="predicted"/>
<dbReference type="AlphaFoldDB" id="A0A875RQD5"/>
<feature type="compositionally biased region" description="Basic and acidic residues" evidence="2">
    <location>
        <begin position="1"/>
        <end position="10"/>
    </location>
</feature>
<protein>
    <recommendedName>
        <fullName evidence="3">C2H2-type domain-containing protein</fullName>
    </recommendedName>
</protein>
<dbReference type="GeneID" id="62197402"/>
<reference evidence="4" key="1">
    <citation type="submission" date="2020-10" db="EMBL/GenBank/DDBJ databases">
        <authorList>
            <person name="Roach M.J.R."/>
        </authorList>
    </citation>
    <scope>NUCLEOTIDE SEQUENCE</scope>
    <source>
        <strain evidence="4">CBS 1945</strain>
    </source>
</reference>
<keyword evidence="1" id="KW-0862">Zinc</keyword>
<dbReference type="EMBL" id="CP064815">
    <property type="protein sequence ID" value="QPG76610.1"/>
    <property type="molecule type" value="Genomic_DNA"/>
</dbReference>
<evidence type="ECO:0000256" key="1">
    <source>
        <dbReference type="PROSITE-ProRule" id="PRU00042"/>
    </source>
</evidence>
<organism evidence="4 5">
    <name type="scientific">Eeniella nana</name>
    <name type="common">Yeast</name>
    <name type="synonym">Brettanomyces nanus</name>
    <dbReference type="NCBI Taxonomy" id="13502"/>
    <lineage>
        <taxon>Eukaryota</taxon>
        <taxon>Fungi</taxon>
        <taxon>Dikarya</taxon>
        <taxon>Ascomycota</taxon>
        <taxon>Saccharomycotina</taxon>
        <taxon>Pichiomycetes</taxon>
        <taxon>Pichiales</taxon>
        <taxon>Pichiaceae</taxon>
        <taxon>Brettanomyces</taxon>
    </lineage>
</organism>
<dbReference type="Proteomes" id="UP000662931">
    <property type="component" value="Chromosome 4"/>
</dbReference>
<evidence type="ECO:0000313" key="4">
    <source>
        <dbReference type="EMBL" id="QPG76610.1"/>
    </source>
</evidence>
<dbReference type="PROSITE" id="PS50157">
    <property type="entry name" value="ZINC_FINGER_C2H2_2"/>
    <property type="match status" value="1"/>
</dbReference>
<keyword evidence="1" id="KW-0479">Metal-binding</keyword>
<evidence type="ECO:0000256" key="2">
    <source>
        <dbReference type="SAM" id="MobiDB-lite"/>
    </source>
</evidence>
<dbReference type="RefSeq" id="XP_038780175.1">
    <property type="nucleotide sequence ID" value="XM_038924247.1"/>
</dbReference>
<feature type="compositionally biased region" description="Basic and acidic residues" evidence="2">
    <location>
        <begin position="27"/>
        <end position="49"/>
    </location>
</feature>
<keyword evidence="5" id="KW-1185">Reference proteome</keyword>
<name>A0A875RQD5_EENNA</name>
<dbReference type="InterPro" id="IPR013087">
    <property type="entry name" value="Znf_C2H2_type"/>
</dbReference>
<dbReference type="KEGG" id="bnn:FOA43_004002"/>
<dbReference type="OrthoDB" id="4095993at2759"/>
<feature type="compositionally biased region" description="Polar residues" evidence="2">
    <location>
        <begin position="152"/>
        <end position="171"/>
    </location>
</feature>
<sequence>MRLNEEKDKSVEEEELDTPQSGLASHRSSDDTKGEGKESEPTVKEDHRTLNHQVNQYLHNIQQYTAEDVGGAPEYGVIDLSTLNGEFQIDPSLTESELVTNGGRNGDNLSMAEAAVTVYQRQKQDKAKKGEISPKQSQSVNRKKLKAKNETHNNSSKIFQESASDSYQNRELQSHGDSELTAEEKATLLSVPPGVDPKKMCRFCGRTFAHPGSLGRHLDLHKGAPMHPSSIIGKIRSNVARRGNPEAVKARRKLRARAYNRREYVMAKNRQRRKVTSKIYRVRENTQMKFYKSLNTPSLGDSASFPRIIFFFLPPSFWPHYPPTSESYQMIMSWIEKSQNIKEKVRLLDSSRTTIDSYIGLLERAYNLWQMMPDDAKLSLWYQELAQCAQDALGSQTLFDFATREAYATMLSDEKKAELLAEKTHANDTNLYPSSSEYDNESDRADEENRAKSLTQLEEEELAAVAAAAEAAVKRRYEDNHM</sequence>
<evidence type="ECO:0000259" key="3">
    <source>
        <dbReference type="PROSITE" id="PS50157"/>
    </source>
</evidence>
<feature type="region of interest" description="Disordered" evidence="2">
    <location>
        <begin position="1"/>
        <end position="52"/>
    </location>
</feature>
<dbReference type="PROSITE" id="PS00028">
    <property type="entry name" value="ZINC_FINGER_C2H2_1"/>
    <property type="match status" value="1"/>
</dbReference>
<feature type="domain" description="C2H2-type" evidence="3">
    <location>
        <begin position="199"/>
        <end position="226"/>
    </location>
</feature>
<feature type="region of interest" description="Disordered" evidence="2">
    <location>
        <begin position="120"/>
        <end position="181"/>
    </location>
</feature>
<feature type="compositionally biased region" description="Basic and acidic residues" evidence="2">
    <location>
        <begin position="172"/>
        <end position="181"/>
    </location>
</feature>
<evidence type="ECO:0000313" key="5">
    <source>
        <dbReference type="Proteomes" id="UP000662931"/>
    </source>
</evidence>
<feature type="compositionally biased region" description="Polar residues" evidence="2">
    <location>
        <begin position="427"/>
        <end position="437"/>
    </location>
</feature>
<accession>A0A875RQD5</accession>
<keyword evidence="1" id="KW-0863">Zinc-finger</keyword>
<gene>
    <name evidence="4" type="ORF">FOA43_004002</name>
</gene>